<proteinExistence type="predicted"/>
<evidence type="ECO:0000256" key="1">
    <source>
        <dbReference type="SAM" id="Phobius"/>
    </source>
</evidence>
<dbReference type="Proteomes" id="UP000398389">
    <property type="component" value="Unassembled WGS sequence"/>
</dbReference>
<sequence>MAGKISVLTPLAYIFVIITSLVIFSSVYRRRKIQQLASLKPVYEQSFARNNYYTLKSQNEKAERDGLKKPIPEKLINAALIRWAGEDVRQIVKMKQAKEQLTALHQRGSIGDITYNKFVTNEKAIEIELQIISQEANSIKEGWANTIFNVATEVSQSDGVSARIKEASKVKEDYEKTLQKIRQRALAEL</sequence>
<reference evidence="2 3" key="1">
    <citation type="submission" date="2019-09" db="EMBL/GenBank/DDBJ databases">
        <authorList>
            <person name="Brejova B."/>
        </authorList>
    </citation>
    <scope>NUCLEOTIDE SEQUENCE [LARGE SCALE GENOMIC DNA]</scope>
</reference>
<dbReference type="GeneID" id="43579530"/>
<keyword evidence="3" id="KW-1185">Reference proteome</keyword>
<dbReference type="AlphaFoldDB" id="A0A5E8B285"/>
<dbReference type="GO" id="GO:0031204">
    <property type="term" value="P:post-translational protein targeting to membrane, translocation"/>
    <property type="evidence" value="ECO:0007669"/>
    <property type="project" value="InterPro"/>
</dbReference>
<organism evidence="2 3">
    <name type="scientific">Magnusiomyces paraingens</name>
    <dbReference type="NCBI Taxonomy" id="2606893"/>
    <lineage>
        <taxon>Eukaryota</taxon>
        <taxon>Fungi</taxon>
        <taxon>Dikarya</taxon>
        <taxon>Ascomycota</taxon>
        <taxon>Saccharomycotina</taxon>
        <taxon>Dipodascomycetes</taxon>
        <taxon>Dipodascales</taxon>
        <taxon>Dipodascaceae</taxon>
        <taxon>Magnusiomyces</taxon>
    </lineage>
</organism>
<evidence type="ECO:0000313" key="3">
    <source>
        <dbReference type="Proteomes" id="UP000398389"/>
    </source>
</evidence>
<dbReference type="PANTHER" id="PTHR28229:SF1">
    <property type="entry name" value="TRANSLOCATION PROTEIN SEC66"/>
    <property type="match status" value="1"/>
</dbReference>
<dbReference type="GO" id="GO:0031207">
    <property type="term" value="C:Sec62/Sec63 complex"/>
    <property type="evidence" value="ECO:0007669"/>
    <property type="project" value="InterPro"/>
</dbReference>
<dbReference type="Pfam" id="PF09802">
    <property type="entry name" value="Sec66"/>
    <property type="match status" value="1"/>
</dbReference>
<keyword evidence="1" id="KW-0472">Membrane</keyword>
<feature type="transmembrane region" description="Helical" evidence="1">
    <location>
        <begin position="6"/>
        <end position="28"/>
    </location>
</feature>
<dbReference type="OrthoDB" id="73168at2759"/>
<keyword evidence="1" id="KW-0812">Transmembrane</keyword>
<gene>
    <name evidence="2" type="ORF">SAPINGB_P000707</name>
</gene>
<evidence type="ECO:0000313" key="2">
    <source>
        <dbReference type="EMBL" id="VVT45309.1"/>
    </source>
</evidence>
<dbReference type="PANTHER" id="PTHR28229">
    <property type="entry name" value="TRANSLOCATION PROTEIN SEC66"/>
    <property type="match status" value="1"/>
</dbReference>
<dbReference type="InterPro" id="IPR018624">
    <property type="entry name" value="Sec66"/>
</dbReference>
<protein>
    <recommendedName>
        <fullName evidence="4">Translocation protein sec66</fullName>
    </recommendedName>
</protein>
<accession>A0A5E8B285</accession>
<dbReference type="RefSeq" id="XP_031851321.1">
    <property type="nucleotide sequence ID" value="XM_031995430.1"/>
</dbReference>
<dbReference type="EMBL" id="CABVLU010000001">
    <property type="protein sequence ID" value="VVT45309.1"/>
    <property type="molecule type" value="Genomic_DNA"/>
</dbReference>
<name>A0A5E8B285_9ASCO</name>
<keyword evidence="1" id="KW-1133">Transmembrane helix</keyword>
<evidence type="ECO:0008006" key="4">
    <source>
        <dbReference type="Google" id="ProtNLM"/>
    </source>
</evidence>